<dbReference type="KEGG" id="mcb:Mycch_1619"/>
<dbReference type="HOGENOM" id="CLU_1146223_0_0_11"/>
<gene>
    <name evidence="2" type="ordered locus">Mycch_1619</name>
</gene>
<evidence type="ECO:0008006" key="4">
    <source>
        <dbReference type="Google" id="ProtNLM"/>
    </source>
</evidence>
<evidence type="ECO:0000256" key="1">
    <source>
        <dbReference type="SAM" id="SignalP"/>
    </source>
</evidence>
<dbReference type="EMBL" id="CP003053">
    <property type="protein sequence ID" value="AFM16417.1"/>
    <property type="molecule type" value="Genomic_DNA"/>
</dbReference>
<dbReference type="AlphaFoldDB" id="I4BGL0"/>
<reference evidence="2 3" key="1">
    <citation type="submission" date="2012-06" db="EMBL/GenBank/DDBJ databases">
        <title>Complete sequence of chromosome of Mycobacterium chubuense NBB4.</title>
        <authorList>
            <consortium name="US DOE Joint Genome Institute"/>
            <person name="Lucas S."/>
            <person name="Han J."/>
            <person name="Lapidus A."/>
            <person name="Cheng J.-F."/>
            <person name="Goodwin L."/>
            <person name="Pitluck S."/>
            <person name="Peters L."/>
            <person name="Mikhailova N."/>
            <person name="Teshima H."/>
            <person name="Detter J.C."/>
            <person name="Han C."/>
            <person name="Tapia R."/>
            <person name="Land M."/>
            <person name="Hauser L."/>
            <person name="Kyrpides N."/>
            <person name="Ivanova N."/>
            <person name="Pagani I."/>
            <person name="Mattes T."/>
            <person name="Holmes A."/>
            <person name="Rutledge P."/>
            <person name="Paulsen I."/>
            <person name="Coleman N."/>
            <person name="Woyke T."/>
        </authorList>
    </citation>
    <scope>NUCLEOTIDE SEQUENCE [LARGE SCALE GENOMIC DNA]</scope>
    <source>
        <strain evidence="2 3">NBB4</strain>
    </source>
</reference>
<proteinExistence type="predicted"/>
<feature type="chain" id="PRO_5038987327" description="NlpC/P60 domain-containing protein" evidence="1">
    <location>
        <begin position="36"/>
        <end position="272"/>
    </location>
</feature>
<evidence type="ECO:0000313" key="3">
    <source>
        <dbReference type="Proteomes" id="UP000006057"/>
    </source>
</evidence>
<dbReference type="STRING" id="710421.Mycch_1619"/>
<dbReference type="PATRIC" id="fig|710421.3.peg.1622"/>
<dbReference type="eggNOG" id="COG4991">
    <property type="taxonomic scope" value="Bacteria"/>
</dbReference>
<sequence precursor="true">MFAKISIRSLGRNHCGRSLVALTVAGIAGCGLTFAAPAVADASATVKAHTQRMSDADLNAQQNGWYNEGDRLTLVCSKRGQQVKGYFSFNIPGGWDSLWYRTSDGNYVADVDIETGTLNSVAPDCSPAPAPPASAPQGSREDRAVAWANGQVGSDGYDFLCGRFVANAYGKPTLGVSSAQIFHDQLASAGQIHMDRNIPKGALVFSESQWDVVNGVHQGHVVLARGDGSFVSGGVSKSYGSRHTVQILNSWNPSPGAQYLGWAYAPGSWPGP</sequence>
<keyword evidence="3" id="KW-1185">Reference proteome</keyword>
<name>I4BGL0_MYCCN</name>
<dbReference type="Proteomes" id="UP000006057">
    <property type="component" value="Chromosome"/>
</dbReference>
<evidence type="ECO:0000313" key="2">
    <source>
        <dbReference type="EMBL" id="AFM16417.1"/>
    </source>
</evidence>
<feature type="signal peptide" evidence="1">
    <location>
        <begin position="1"/>
        <end position="35"/>
    </location>
</feature>
<organism evidence="2 3">
    <name type="scientific">Mycolicibacterium chubuense (strain NBB4)</name>
    <name type="common">Mycobacterium chubuense</name>
    <dbReference type="NCBI Taxonomy" id="710421"/>
    <lineage>
        <taxon>Bacteria</taxon>
        <taxon>Bacillati</taxon>
        <taxon>Actinomycetota</taxon>
        <taxon>Actinomycetes</taxon>
        <taxon>Mycobacteriales</taxon>
        <taxon>Mycobacteriaceae</taxon>
        <taxon>Mycolicibacterium</taxon>
    </lineage>
</organism>
<protein>
    <recommendedName>
        <fullName evidence="4">NlpC/P60 domain-containing protein</fullName>
    </recommendedName>
</protein>
<keyword evidence="1" id="KW-0732">Signal</keyword>
<dbReference type="PROSITE" id="PS51257">
    <property type="entry name" value="PROKAR_LIPOPROTEIN"/>
    <property type="match status" value="1"/>
</dbReference>
<accession>I4BGL0</accession>